<dbReference type="InterPro" id="IPR018528">
    <property type="entry name" value="Preph_deHydtase_CS"/>
</dbReference>
<evidence type="ECO:0000256" key="6">
    <source>
        <dbReference type="ARBA" id="ARBA00023239"/>
    </source>
</evidence>
<proteinExistence type="predicted"/>
<dbReference type="KEGG" id="nft:FBF37_00365"/>
<evidence type="ECO:0000256" key="4">
    <source>
        <dbReference type="ARBA" id="ARBA00023141"/>
    </source>
</evidence>
<dbReference type="PROSITE" id="PS51171">
    <property type="entry name" value="PREPHENATE_DEHYDR_3"/>
    <property type="match status" value="1"/>
</dbReference>
<dbReference type="SUPFAM" id="SSF53850">
    <property type="entry name" value="Periplasmic binding protein-like II"/>
    <property type="match status" value="1"/>
</dbReference>
<dbReference type="Gene3D" id="3.30.70.260">
    <property type="match status" value="1"/>
</dbReference>
<reference evidence="10 11" key="1">
    <citation type="submission" date="2019-04" db="EMBL/GenBank/DDBJ databases">
        <title>Saccharibacteria TM7 genomes.</title>
        <authorList>
            <person name="Bor B."/>
            <person name="He X."/>
            <person name="Chen T."/>
            <person name="Dewhirst F.E."/>
        </authorList>
    </citation>
    <scope>NUCLEOTIDE SEQUENCE [LARGE SCALE GENOMIC DNA]</scope>
    <source>
        <strain evidence="10 11">BB001</strain>
    </source>
</reference>
<comment type="catalytic activity">
    <reaction evidence="7">
        <text>prephenate + H(+) = 3-phenylpyruvate + CO2 + H2O</text>
        <dbReference type="Rhea" id="RHEA:21648"/>
        <dbReference type="ChEBI" id="CHEBI:15377"/>
        <dbReference type="ChEBI" id="CHEBI:15378"/>
        <dbReference type="ChEBI" id="CHEBI:16526"/>
        <dbReference type="ChEBI" id="CHEBI:18005"/>
        <dbReference type="ChEBI" id="CHEBI:29934"/>
        <dbReference type="EC" id="4.2.1.51"/>
    </reaction>
</comment>
<evidence type="ECO:0000256" key="1">
    <source>
        <dbReference type="ARBA" id="ARBA00004741"/>
    </source>
</evidence>
<dbReference type="InterPro" id="IPR001086">
    <property type="entry name" value="Preph_deHydtase"/>
</dbReference>
<feature type="domain" description="ACT" evidence="9">
    <location>
        <begin position="191"/>
        <end position="266"/>
    </location>
</feature>
<dbReference type="EMBL" id="CP040004">
    <property type="protein sequence ID" value="QCT41938.1"/>
    <property type="molecule type" value="Genomic_DNA"/>
</dbReference>
<dbReference type="Gene3D" id="3.40.190.10">
    <property type="entry name" value="Periplasmic binding protein-like II"/>
    <property type="match status" value="2"/>
</dbReference>
<dbReference type="EC" id="4.2.1.51" evidence="2"/>
<evidence type="ECO:0000313" key="11">
    <source>
        <dbReference type="Proteomes" id="UP000310639"/>
    </source>
</evidence>
<keyword evidence="11" id="KW-1185">Reference proteome</keyword>
<dbReference type="RefSeq" id="WP_138078400.1">
    <property type="nucleotide sequence ID" value="NZ_CP040004.1"/>
</dbReference>
<feature type="domain" description="Prephenate dehydratase" evidence="8">
    <location>
        <begin position="2"/>
        <end position="180"/>
    </location>
</feature>
<dbReference type="GO" id="GO:0005737">
    <property type="term" value="C:cytoplasm"/>
    <property type="evidence" value="ECO:0007669"/>
    <property type="project" value="TreeGrafter"/>
</dbReference>
<dbReference type="GO" id="GO:0009094">
    <property type="term" value="P:L-phenylalanine biosynthetic process"/>
    <property type="evidence" value="ECO:0007669"/>
    <property type="project" value="UniProtKB-UniPathway"/>
</dbReference>
<dbReference type="SUPFAM" id="SSF55021">
    <property type="entry name" value="ACT-like"/>
    <property type="match status" value="1"/>
</dbReference>
<protein>
    <recommendedName>
        <fullName evidence="2">prephenate dehydratase</fullName>
        <ecNumber evidence="2">4.2.1.51</ecNumber>
    </recommendedName>
</protein>
<evidence type="ECO:0000256" key="5">
    <source>
        <dbReference type="ARBA" id="ARBA00023222"/>
    </source>
</evidence>
<dbReference type="GO" id="GO:0004664">
    <property type="term" value="F:prephenate dehydratase activity"/>
    <property type="evidence" value="ECO:0007669"/>
    <property type="project" value="UniProtKB-EC"/>
</dbReference>
<gene>
    <name evidence="10" type="ORF">FBF37_00365</name>
</gene>
<evidence type="ECO:0000259" key="9">
    <source>
        <dbReference type="PROSITE" id="PS51671"/>
    </source>
</evidence>
<dbReference type="FunFam" id="3.40.190.10:FF:000034">
    <property type="entry name" value="Chorismate mutase/prephenate dehydratase"/>
    <property type="match status" value="1"/>
</dbReference>
<name>A0A4P9A2E3_9BACT</name>
<sequence length="269" mass="29504">MRIAIQGQAGSFHEQAAKQWYGPDATIVPCVTFGDVFQAYAHGQADAIVVAVENTIYGTINETYRHIESCGAPIVGEVTLTIQQTLITNPGTKLEDITAVYSHPVALSQCQHFLQEHLPQAAQIEYFDTAGAVEFIKQQSSPHLAAIAGETAAQLYNMPILKRHIQDGQDNITRFLILDQTTTVTDADRATLVVTTAHQPGSLLEILRTFAKQSINLTSLQSQPIIGQPWNYKFFMTVDAAGPSLRRAINKITSTGHKVTLLGEYRTAR</sequence>
<organism evidence="10 11">
    <name type="scientific">Candidatus Nanosynbacter featherlites</name>
    <dbReference type="NCBI Taxonomy" id="2572088"/>
    <lineage>
        <taxon>Bacteria</taxon>
        <taxon>Candidatus Saccharimonadota</taxon>
        <taxon>Candidatus Saccharimonadia</taxon>
        <taxon>Candidatus Nanosynbacterales</taxon>
        <taxon>Candidatus Nanosynbacteraceae</taxon>
        <taxon>Candidatus Nanosynbacter</taxon>
    </lineage>
</organism>
<comment type="pathway">
    <text evidence="1">Amino-acid biosynthesis; L-phenylalanine biosynthesis; phenylpyruvate from prephenate: step 1/1.</text>
</comment>
<dbReference type="UniPathway" id="UPA00121">
    <property type="reaction ID" value="UER00345"/>
</dbReference>
<evidence type="ECO:0000259" key="8">
    <source>
        <dbReference type="PROSITE" id="PS51171"/>
    </source>
</evidence>
<keyword evidence="4" id="KW-0057">Aromatic amino acid biosynthesis</keyword>
<keyword evidence="6" id="KW-0456">Lyase</keyword>
<accession>A0A4P9A2E3</accession>
<dbReference type="Pfam" id="PF00800">
    <property type="entry name" value="PDT"/>
    <property type="match status" value="1"/>
</dbReference>
<evidence type="ECO:0000313" key="10">
    <source>
        <dbReference type="EMBL" id="QCT41938.1"/>
    </source>
</evidence>
<dbReference type="PROSITE" id="PS00857">
    <property type="entry name" value="PREPHENATE_DEHYDR_1"/>
    <property type="match status" value="1"/>
</dbReference>
<keyword evidence="5" id="KW-0584">Phenylalanine biosynthesis</keyword>
<dbReference type="CDD" id="cd13631">
    <property type="entry name" value="PBP2_Ct-PDT_like"/>
    <property type="match status" value="1"/>
</dbReference>
<dbReference type="CDD" id="cd04905">
    <property type="entry name" value="ACT_CM-PDT"/>
    <property type="match status" value="1"/>
</dbReference>
<dbReference type="InterPro" id="IPR045865">
    <property type="entry name" value="ACT-like_dom_sf"/>
</dbReference>
<dbReference type="Proteomes" id="UP000310639">
    <property type="component" value="Chromosome"/>
</dbReference>
<keyword evidence="3" id="KW-0028">Amino-acid biosynthesis</keyword>
<evidence type="ECO:0000256" key="2">
    <source>
        <dbReference type="ARBA" id="ARBA00013147"/>
    </source>
</evidence>
<dbReference type="PANTHER" id="PTHR21022:SF19">
    <property type="entry name" value="PREPHENATE DEHYDRATASE-RELATED"/>
    <property type="match status" value="1"/>
</dbReference>
<dbReference type="OrthoDB" id="9802281at2"/>
<dbReference type="InterPro" id="IPR002912">
    <property type="entry name" value="ACT_dom"/>
</dbReference>
<dbReference type="AlphaFoldDB" id="A0A4P9A2E3"/>
<dbReference type="PANTHER" id="PTHR21022">
    <property type="entry name" value="PREPHENATE DEHYDRATASE P PROTEIN"/>
    <property type="match status" value="1"/>
</dbReference>
<evidence type="ECO:0000256" key="7">
    <source>
        <dbReference type="ARBA" id="ARBA00047848"/>
    </source>
</evidence>
<dbReference type="PROSITE" id="PS51671">
    <property type="entry name" value="ACT"/>
    <property type="match status" value="1"/>
</dbReference>
<evidence type="ECO:0000256" key="3">
    <source>
        <dbReference type="ARBA" id="ARBA00022605"/>
    </source>
</evidence>